<evidence type="ECO:0000256" key="9">
    <source>
        <dbReference type="ARBA" id="ARBA00023136"/>
    </source>
</evidence>
<keyword evidence="16" id="KW-1185">Reference proteome</keyword>
<evidence type="ECO:0000256" key="10">
    <source>
        <dbReference type="ARBA" id="ARBA00023157"/>
    </source>
</evidence>
<keyword evidence="11" id="KW-0325">Glycoprotein</keyword>
<keyword evidence="14" id="KW-0732">Signal</keyword>
<evidence type="ECO:0000256" key="12">
    <source>
        <dbReference type="ARBA" id="ARBA00034249"/>
    </source>
</evidence>
<comment type="subcellular location">
    <subcellularLocation>
        <location evidence="1">Golgi apparatus</location>
        <location evidence="1">Golgi stack membrane</location>
        <topology evidence="1">Single-pass type II membrane protein</topology>
    </subcellularLocation>
</comment>
<protein>
    <recommendedName>
        <fullName evidence="13">beta-galactoside alpha-(2,6)-sialyltransferase</fullName>
        <ecNumber evidence="13">2.4.3.1</ecNumber>
    </recommendedName>
</protein>
<dbReference type="GO" id="GO:0003835">
    <property type="term" value="F:beta-galactoside alpha-2,6-sialyltransferase activity"/>
    <property type="evidence" value="ECO:0007669"/>
    <property type="project" value="UniProtKB-EC"/>
</dbReference>
<name>A0A8J6CED1_DIALT</name>
<reference evidence="15" key="1">
    <citation type="submission" date="2021-05" db="EMBL/GenBank/DDBJ databases">
        <title>The genome of the haptophyte Pavlova lutheri (Diacronema luteri, Pavlovales) - a model for lipid biosynthesis in eukaryotic algae.</title>
        <authorList>
            <person name="Hulatt C.J."/>
            <person name="Posewitz M.C."/>
        </authorList>
    </citation>
    <scope>NUCLEOTIDE SEQUENCE</scope>
    <source>
        <strain evidence="15">NIVA-4/92</strain>
    </source>
</reference>
<evidence type="ECO:0000256" key="1">
    <source>
        <dbReference type="ARBA" id="ARBA00004447"/>
    </source>
</evidence>
<evidence type="ECO:0000313" key="15">
    <source>
        <dbReference type="EMBL" id="KAG8466790.1"/>
    </source>
</evidence>
<feature type="signal peptide" evidence="14">
    <location>
        <begin position="1"/>
        <end position="19"/>
    </location>
</feature>
<evidence type="ECO:0000313" key="16">
    <source>
        <dbReference type="Proteomes" id="UP000751190"/>
    </source>
</evidence>
<evidence type="ECO:0000256" key="4">
    <source>
        <dbReference type="ARBA" id="ARBA00022679"/>
    </source>
</evidence>
<evidence type="ECO:0000256" key="8">
    <source>
        <dbReference type="ARBA" id="ARBA00023034"/>
    </source>
</evidence>
<keyword evidence="3" id="KW-0328">Glycosyltransferase</keyword>
<sequence>MPAVLTVLACAGIDAPAVAACLNAARRAFDGDAQRRARAVPTHGGARVHAYSPVVADACSVRTTIDVTYAVSKGVQGRADPAVELDFCLIARQLSALRARPLLFWNGSKPNLQAWRSALIRHDGASRGGKAHGMLRGLRKASDAALRLGFGGPGPRAAWRPFGTCAVVGGAPSLAAARNGAQIDAHDAVFRFNDHPAGGPYARAVGNRTTLRVLNALYAAADPPAAVGGRTRGEGEARVLQTCQSGRRIGAAIERAAADGHARRHLIEPEVYRAFYEHFGSGGLTGAIAVWFALAACSSVTLYGFSSPCELGAKYTHYHSAINNMERVQVNTVKVALWTHALRCAGLVRWAGPRGGDHWCAAPAEAADT</sequence>
<evidence type="ECO:0000256" key="2">
    <source>
        <dbReference type="ARBA" id="ARBA00006003"/>
    </source>
</evidence>
<dbReference type="InterPro" id="IPR038578">
    <property type="entry name" value="GT29-like_sf"/>
</dbReference>
<evidence type="ECO:0000256" key="7">
    <source>
        <dbReference type="ARBA" id="ARBA00022989"/>
    </source>
</evidence>
<evidence type="ECO:0000256" key="3">
    <source>
        <dbReference type="ARBA" id="ARBA00022676"/>
    </source>
</evidence>
<dbReference type="GO" id="GO:0032580">
    <property type="term" value="C:Golgi cisterna membrane"/>
    <property type="evidence" value="ECO:0007669"/>
    <property type="project" value="UniProtKB-SubCell"/>
</dbReference>
<feature type="chain" id="PRO_5035226711" description="beta-galactoside alpha-(2,6)-sialyltransferase" evidence="14">
    <location>
        <begin position="20"/>
        <end position="369"/>
    </location>
</feature>
<comment type="caution">
    <text evidence="15">The sequence shown here is derived from an EMBL/GenBank/DDBJ whole genome shotgun (WGS) entry which is preliminary data.</text>
</comment>
<keyword evidence="8" id="KW-0333">Golgi apparatus</keyword>
<evidence type="ECO:0000256" key="5">
    <source>
        <dbReference type="ARBA" id="ARBA00022692"/>
    </source>
</evidence>
<dbReference type="GO" id="GO:0018279">
    <property type="term" value="P:protein N-linked glycosylation via asparagine"/>
    <property type="evidence" value="ECO:0007669"/>
    <property type="project" value="TreeGrafter"/>
</dbReference>
<evidence type="ECO:0000256" key="14">
    <source>
        <dbReference type="SAM" id="SignalP"/>
    </source>
</evidence>
<accession>A0A8J6CED1</accession>
<evidence type="ECO:0000256" key="11">
    <source>
        <dbReference type="ARBA" id="ARBA00023180"/>
    </source>
</evidence>
<proteinExistence type="inferred from homology"/>
<dbReference type="EMBL" id="JAGTXO010000007">
    <property type="protein sequence ID" value="KAG8466790.1"/>
    <property type="molecule type" value="Genomic_DNA"/>
</dbReference>
<evidence type="ECO:0000256" key="6">
    <source>
        <dbReference type="ARBA" id="ARBA00022968"/>
    </source>
</evidence>
<dbReference type="GO" id="GO:0097503">
    <property type="term" value="P:sialylation"/>
    <property type="evidence" value="ECO:0007669"/>
    <property type="project" value="TreeGrafter"/>
</dbReference>
<keyword evidence="10" id="KW-1015">Disulfide bond</keyword>
<dbReference type="PANTHER" id="PTHR46059:SF2">
    <property type="entry name" value="BETA-GALACTOSIDE ALPHA-2,6-SIALYLTRANSFERASE 1"/>
    <property type="match status" value="1"/>
</dbReference>
<dbReference type="InterPro" id="IPR001675">
    <property type="entry name" value="Glyco_trans_29"/>
</dbReference>
<keyword evidence="6" id="KW-0735">Signal-anchor</keyword>
<keyword evidence="5" id="KW-0812">Transmembrane</keyword>
<dbReference type="EC" id="2.4.3.1" evidence="13"/>
<dbReference type="Gene3D" id="3.90.1480.20">
    <property type="entry name" value="Glycosyl transferase family 29"/>
    <property type="match status" value="1"/>
</dbReference>
<comment type="catalytic activity">
    <reaction evidence="12">
        <text>a beta-D-galactoside + CMP-N-acetyl-beta-neuraminate = an N-acetyl-alpha-neuraminyl-(2-&gt;6)-beta-D-galactosyl derivative + CMP + H(+)</text>
        <dbReference type="Rhea" id="RHEA:52104"/>
        <dbReference type="ChEBI" id="CHEBI:15378"/>
        <dbReference type="ChEBI" id="CHEBI:28034"/>
        <dbReference type="ChEBI" id="CHEBI:57812"/>
        <dbReference type="ChEBI" id="CHEBI:60377"/>
        <dbReference type="ChEBI" id="CHEBI:136398"/>
        <dbReference type="EC" id="2.4.3.1"/>
    </reaction>
</comment>
<keyword evidence="7" id="KW-1133">Transmembrane helix</keyword>
<organism evidence="15 16">
    <name type="scientific">Diacronema lutheri</name>
    <name type="common">Unicellular marine alga</name>
    <name type="synonym">Monochrysis lutheri</name>
    <dbReference type="NCBI Taxonomy" id="2081491"/>
    <lineage>
        <taxon>Eukaryota</taxon>
        <taxon>Haptista</taxon>
        <taxon>Haptophyta</taxon>
        <taxon>Pavlovophyceae</taxon>
        <taxon>Pavlovales</taxon>
        <taxon>Pavlovaceae</taxon>
        <taxon>Diacronema</taxon>
    </lineage>
</organism>
<keyword evidence="9" id="KW-0472">Membrane</keyword>
<gene>
    <name evidence="15" type="ORF">KFE25_008169</name>
</gene>
<dbReference type="OrthoDB" id="10264956at2759"/>
<dbReference type="Pfam" id="PF00777">
    <property type="entry name" value="Glyco_transf_29"/>
    <property type="match status" value="1"/>
</dbReference>
<comment type="similarity">
    <text evidence="2">Belongs to the glycosyltransferase 29 family.</text>
</comment>
<dbReference type="Proteomes" id="UP000751190">
    <property type="component" value="Unassembled WGS sequence"/>
</dbReference>
<evidence type="ECO:0000256" key="13">
    <source>
        <dbReference type="ARBA" id="ARBA00034329"/>
    </source>
</evidence>
<keyword evidence="4" id="KW-0808">Transferase</keyword>
<dbReference type="PANTHER" id="PTHR46059">
    <property type="entry name" value="BETA-GALACTOSIDE ALPHA-2,6-SIALYLTRANSFERASE"/>
    <property type="match status" value="1"/>
</dbReference>
<dbReference type="AlphaFoldDB" id="A0A8J6CED1"/>